<dbReference type="Proteomes" id="UP000007266">
    <property type="component" value="Linkage group 10"/>
</dbReference>
<dbReference type="KEGG" id="tca:654853"/>
<dbReference type="PANTHER" id="PTHR21020:SF0">
    <property type="entry name" value="ZINC FINGER PROTEIN 800"/>
    <property type="match status" value="1"/>
</dbReference>
<feature type="region of interest" description="Disordered" evidence="2">
    <location>
        <begin position="613"/>
        <end position="643"/>
    </location>
</feature>
<dbReference type="InterPro" id="IPR039149">
    <property type="entry name" value="ZNF800"/>
</dbReference>
<dbReference type="EMBL" id="KQ971381">
    <property type="protein sequence ID" value="EEZ97246.1"/>
    <property type="molecule type" value="Genomic_DNA"/>
</dbReference>
<keyword evidence="1" id="KW-0479">Metal-binding</keyword>
<dbReference type="PANTHER" id="PTHR21020">
    <property type="entry name" value="ZINC FINGER PROTEIN 800"/>
    <property type="match status" value="1"/>
</dbReference>
<accession>D6X4T4</accession>
<dbReference type="Gene3D" id="3.30.160.60">
    <property type="entry name" value="Classic Zinc Finger"/>
    <property type="match status" value="1"/>
</dbReference>
<reference evidence="4 5" key="1">
    <citation type="journal article" date="2008" name="Nature">
        <title>The genome of the model beetle and pest Tribolium castaneum.</title>
        <authorList>
            <consortium name="Tribolium Genome Sequencing Consortium"/>
            <person name="Richards S."/>
            <person name="Gibbs R.A."/>
            <person name="Weinstock G.M."/>
            <person name="Brown S.J."/>
            <person name="Denell R."/>
            <person name="Beeman R.W."/>
            <person name="Gibbs R."/>
            <person name="Beeman R.W."/>
            <person name="Brown S.J."/>
            <person name="Bucher G."/>
            <person name="Friedrich M."/>
            <person name="Grimmelikhuijzen C.J."/>
            <person name="Klingler M."/>
            <person name="Lorenzen M."/>
            <person name="Richards S."/>
            <person name="Roth S."/>
            <person name="Schroder R."/>
            <person name="Tautz D."/>
            <person name="Zdobnov E.M."/>
            <person name="Muzny D."/>
            <person name="Gibbs R.A."/>
            <person name="Weinstock G.M."/>
            <person name="Attaway T."/>
            <person name="Bell S."/>
            <person name="Buhay C.J."/>
            <person name="Chandrabose M.N."/>
            <person name="Chavez D."/>
            <person name="Clerk-Blankenburg K.P."/>
            <person name="Cree A."/>
            <person name="Dao M."/>
            <person name="Davis C."/>
            <person name="Chacko J."/>
            <person name="Dinh H."/>
            <person name="Dugan-Rocha S."/>
            <person name="Fowler G."/>
            <person name="Garner T.T."/>
            <person name="Garnes J."/>
            <person name="Gnirke A."/>
            <person name="Hawes A."/>
            <person name="Hernandez J."/>
            <person name="Hines S."/>
            <person name="Holder M."/>
            <person name="Hume J."/>
            <person name="Jhangiani S.N."/>
            <person name="Joshi V."/>
            <person name="Khan Z.M."/>
            <person name="Jackson L."/>
            <person name="Kovar C."/>
            <person name="Kowis A."/>
            <person name="Lee S."/>
            <person name="Lewis L.R."/>
            <person name="Margolis J."/>
            <person name="Morgan M."/>
            <person name="Nazareth L.V."/>
            <person name="Nguyen N."/>
            <person name="Okwuonu G."/>
            <person name="Parker D."/>
            <person name="Richards S."/>
            <person name="Ruiz S.J."/>
            <person name="Santibanez J."/>
            <person name="Savard J."/>
            <person name="Scherer S.E."/>
            <person name="Schneider B."/>
            <person name="Sodergren E."/>
            <person name="Tautz D."/>
            <person name="Vattahil S."/>
            <person name="Villasana D."/>
            <person name="White C.S."/>
            <person name="Wright R."/>
            <person name="Park Y."/>
            <person name="Beeman R.W."/>
            <person name="Lord J."/>
            <person name="Oppert B."/>
            <person name="Lorenzen M."/>
            <person name="Brown S."/>
            <person name="Wang L."/>
            <person name="Savard J."/>
            <person name="Tautz D."/>
            <person name="Richards S."/>
            <person name="Weinstock G."/>
            <person name="Gibbs R.A."/>
            <person name="Liu Y."/>
            <person name="Worley K."/>
            <person name="Weinstock G."/>
            <person name="Elsik C.G."/>
            <person name="Reese J.T."/>
            <person name="Elhaik E."/>
            <person name="Landan G."/>
            <person name="Graur D."/>
            <person name="Arensburger P."/>
            <person name="Atkinson P."/>
            <person name="Beeman R.W."/>
            <person name="Beidler J."/>
            <person name="Brown S.J."/>
            <person name="Demuth J.P."/>
            <person name="Drury D.W."/>
            <person name="Du Y.Z."/>
            <person name="Fujiwara H."/>
            <person name="Lorenzen M."/>
            <person name="Maselli V."/>
            <person name="Osanai M."/>
            <person name="Park Y."/>
            <person name="Robertson H.M."/>
            <person name="Tu Z."/>
            <person name="Wang J.J."/>
            <person name="Wang S."/>
            <person name="Richards S."/>
            <person name="Song H."/>
            <person name="Zhang L."/>
            <person name="Sodergren E."/>
            <person name="Werner D."/>
            <person name="Stanke M."/>
            <person name="Morgenstern B."/>
            <person name="Solovyev V."/>
            <person name="Kosarev P."/>
            <person name="Brown G."/>
            <person name="Chen H.C."/>
            <person name="Ermolaeva O."/>
            <person name="Hlavina W."/>
            <person name="Kapustin Y."/>
            <person name="Kiryutin B."/>
            <person name="Kitts P."/>
            <person name="Maglott D."/>
            <person name="Pruitt K."/>
            <person name="Sapojnikov V."/>
            <person name="Souvorov A."/>
            <person name="Mackey A.J."/>
            <person name="Waterhouse R.M."/>
            <person name="Wyder S."/>
            <person name="Zdobnov E.M."/>
            <person name="Zdobnov E.M."/>
            <person name="Wyder S."/>
            <person name="Kriventseva E.V."/>
            <person name="Kadowaki T."/>
            <person name="Bork P."/>
            <person name="Aranda M."/>
            <person name="Bao R."/>
            <person name="Beermann A."/>
            <person name="Berns N."/>
            <person name="Bolognesi R."/>
            <person name="Bonneton F."/>
            <person name="Bopp D."/>
            <person name="Brown S.J."/>
            <person name="Bucher G."/>
            <person name="Butts T."/>
            <person name="Chaumot A."/>
            <person name="Denell R.E."/>
            <person name="Ferrier D.E."/>
            <person name="Friedrich M."/>
            <person name="Gordon C.M."/>
            <person name="Jindra M."/>
            <person name="Klingler M."/>
            <person name="Lan Q."/>
            <person name="Lattorff H.M."/>
            <person name="Laudet V."/>
            <person name="von Levetsow C."/>
            <person name="Liu Z."/>
            <person name="Lutz R."/>
            <person name="Lynch J.A."/>
            <person name="da Fonseca R.N."/>
            <person name="Posnien N."/>
            <person name="Reuter R."/>
            <person name="Roth S."/>
            <person name="Savard J."/>
            <person name="Schinko J.B."/>
            <person name="Schmitt C."/>
            <person name="Schoppmeier M."/>
            <person name="Schroder R."/>
            <person name="Shippy T.D."/>
            <person name="Simonnet F."/>
            <person name="Marques-Souza H."/>
            <person name="Tautz D."/>
            <person name="Tomoyasu Y."/>
            <person name="Trauner J."/>
            <person name="Van der Zee M."/>
            <person name="Vervoort M."/>
            <person name="Wittkopp N."/>
            <person name="Wimmer E.A."/>
            <person name="Yang X."/>
            <person name="Jones A.K."/>
            <person name="Sattelle D.B."/>
            <person name="Ebert P.R."/>
            <person name="Nelson D."/>
            <person name="Scott J.G."/>
            <person name="Beeman R.W."/>
            <person name="Muthukrishnan S."/>
            <person name="Kramer K.J."/>
            <person name="Arakane Y."/>
            <person name="Beeman R.W."/>
            <person name="Zhu Q."/>
            <person name="Hogenkamp D."/>
            <person name="Dixit R."/>
            <person name="Oppert B."/>
            <person name="Jiang H."/>
            <person name="Zou Z."/>
            <person name="Marshall J."/>
            <person name="Elpidina E."/>
            <person name="Vinokurov K."/>
            <person name="Oppert C."/>
            <person name="Zou Z."/>
            <person name="Evans J."/>
            <person name="Lu Z."/>
            <person name="Zhao P."/>
            <person name="Sumathipala N."/>
            <person name="Altincicek B."/>
            <person name="Vilcinskas A."/>
            <person name="Williams M."/>
            <person name="Hultmark D."/>
            <person name="Hetru C."/>
            <person name="Jiang H."/>
            <person name="Grimmelikhuijzen C.J."/>
            <person name="Hauser F."/>
            <person name="Cazzamali G."/>
            <person name="Williamson M."/>
            <person name="Park Y."/>
            <person name="Li B."/>
            <person name="Tanaka Y."/>
            <person name="Predel R."/>
            <person name="Neupert S."/>
            <person name="Schachtner J."/>
            <person name="Verleyen P."/>
            <person name="Raible F."/>
            <person name="Bork P."/>
            <person name="Friedrich M."/>
            <person name="Walden K.K."/>
            <person name="Robertson H.M."/>
            <person name="Angeli S."/>
            <person name="Foret S."/>
            <person name="Bucher G."/>
            <person name="Schuetz S."/>
            <person name="Maleszka R."/>
            <person name="Wimmer E.A."/>
            <person name="Beeman R.W."/>
            <person name="Lorenzen M."/>
            <person name="Tomoyasu Y."/>
            <person name="Miller S.C."/>
            <person name="Grossmann D."/>
            <person name="Bucher G."/>
        </authorList>
    </citation>
    <scope>NUCLEOTIDE SEQUENCE [LARGE SCALE GENOMIC DNA]</scope>
    <source>
        <strain evidence="4 5">Georgia GA2</strain>
    </source>
</reference>
<dbReference type="GO" id="GO:0008270">
    <property type="term" value="F:zinc ion binding"/>
    <property type="evidence" value="ECO:0007669"/>
    <property type="project" value="UniProtKB-KW"/>
</dbReference>
<dbReference type="SUPFAM" id="SSF57667">
    <property type="entry name" value="beta-beta-alpha zinc fingers"/>
    <property type="match status" value="1"/>
</dbReference>
<feature type="compositionally biased region" description="Basic and acidic residues" evidence="2">
    <location>
        <begin position="404"/>
        <end position="413"/>
    </location>
</feature>
<feature type="region of interest" description="Disordered" evidence="2">
    <location>
        <begin position="108"/>
        <end position="140"/>
    </location>
</feature>
<evidence type="ECO:0000259" key="3">
    <source>
        <dbReference type="PROSITE" id="PS50157"/>
    </source>
</evidence>
<dbReference type="InterPro" id="IPR036236">
    <property type="entry name" value="Znf_C2H2_sf"/>
</dbReference>
<dbReference type="PhylomeDB" id="D6X4T4"/>
<evidence type="ECO:0000313" key="4">
    <source>
        <dbReference type="EMBL" id="EEZ97246.1"/>
    </source>
</evidence>
<dbReference type="Pfam" id="PF00096">
    <property type="entry name" value="zf-C2H2"/>
    <property type="match status" value="1"/>
</dbReference>
<dbReference type="InterPro" id="IPR013087">
    <property type="entry name" value="Znf_C2H2_type"/>
</dbReference>
<dbReference type="AlphaFoldDB" id="D6X4T4"/>
<evidence type="ECO:0000313" key="5">
    <source>
        <dbReference type="Proteomes" id="UP000007266"/>
    </source>
</evidence>
<dbReference type="PROSITE" id="PS50157">
    <property type="entry name" value="ZINC_FINGER_C2H2_2"/>
    <property type="match status" value="3"/>
</dbReference>
<dbReference type="HOGENOM" id="CLU_406178_0_0_1"/>
<keyword evidence="1" id="KW-0863">Zinc-finger</keyword>
<name>D6X4T4_TRICA</name>
<proteinExistence type="predicted"/>
<dbReference type="OrthoDB" id="10066279at2759"/>
<evidence type="ECO:0000256" key="1">
    <source>
        <dbReference type="PROSITE-ProRule" id="PRU00042"/>
    </source>
</evidence>
<reference evidence="4 5" key="2">
    <citation type="journal article" date="2010" name="Nucleic Acids Res.">
        <title>BeetleBase in 2010: revisions to provide comprehensive genomic information for Tribolium castaneum.</title>
        <authorList>
            <person name="Kim H.S."/>
            <person name="Murphy T."/>
            <person name="Xia J."/>
            <person name="Caragea D."/>
            <person name="Park Y."/>
            <person name="Beeman R.W."/>
            <person name="Lorenzen M.D."/>
            <person name="Butcher S."/>
            <person name="Manak J.R."/>
            <person name="Brown S.J."/>
        </authorList>
    </citation>
    <scope>GENOME REANNOTATION</scope>
    <source>
        <strain evidence="4 5">Georgia GA2</strain>
    </source>
</reference>
<feature type="domain" description="C2H2-type" evidence="3">
    <location>
        <begin position="503"/>
        <end position="525"/>
    </location>
</feature>
<feature type="domain" description="C2H2-type" evidence="3">
    <location>
        <begin position="255"/>
        <end position="278"/>
    </location>
</feature>
<keyword evidence="5" id="KW-1185">Reference proteome</keyword>
<dbReference type="eggNOG" id="KOG1721">
    <property type="taxonomic scope" value="Eukaryota"/>
</dbReference>
<dbReference type="SMART" id="SM00355">
    <property type="entry name" value="ZnF_C2H2"/>
    <property type="match status" value="6"/>
</dbReference>
<gene>
    <name evidence="4" type="primary">AUGUSTUS-3.0.2_11044</name>
    <name evidence="4" type="ORF">TcasGA2_TC011044</name>
</gene>
<feature type="compositionally biased region" description="Basic and acidic residues" evidence="2">
    <location>
        <begin position="338"/>
        <end position="349"/>
    </location>
</feature>
<dbReference type="OMA" id="SSCICHE"/>
<evidence type="ECO:0000256" key="2">
    <source>
        <dbReference type="SAM" id="MobiDB-lite"/>
    </source>
</evidence>
<feature type="region of interest" description="Disordered" evidence="2">
    <location>
        <begin position="399"/>
        <end position="421"/>
    </location>
</feature>
<feature type="region of interest" description="Disordered" evidence="2">
    <location>
        <begin position="322"/>
        <end position="358"/>
    </location>
</feature>
<feature type="domain" description="C2H2-type" evidence="3">
    <location>
        <begin position="70"/>
        <end position="97"/>
    </location>
</feature>
<sequence length="677" mass="77076">MTGRCKSKTRKPLETALGKAPKDSERAADLAHLRKPIETSVFGLKQVLSLLQTATSEVREYITYECDVLYECRTCRSIFRSLANFILHKREYCREKFSLDGHHNQGGGFVVAEDSQTLPPPPPPPPNENSSRCATPEEKDPKKTILPIIDKLLKRQKIRLLAKDTLSEDLSKDENSDDDVIFVSEENNVILQKIDTSEAAVFQTVVKEGVKTEENEGLIKSEVMEIHGILENNEAVMDSTGKVCTFETSKPKQELVCTECNFTFSTEKTLTHHIKYKHNQTCIVYPCPDCSETLSNAWSVYRHLYNVHRRTSAQIRRMRDLIHSSRVRKSQKPPPKTPPEEEKQQRSESEENQWMNNFERDKDLQMCGGCGKRFERKAALHSHSQMCTKRIALCNSLKKGKAGPSDKRAEKGGARGVQGAAKRKPALVSTYKRTSEAKAPVGEVLTISDDSSEVPETLNKKRLKWDFDPKLADISDEYKTYLNDETDHCFLAKAQIYMDKAGLKCIPCGSSFVSVYLLLRHMSVHFSWFRFQCSKCSFMSFHKYDCTTHASNQHSVPNAMMESTVLPIPKWKVLCSSHDFEQVVEEMPPQLEKCEKSEAIVLEDDEMPVLLLDDGKKGEEEEEKAGPSKGLENSRPVRNRTKSVKTVQDDFIYDLNNVLKLNDHSIKNRRMKKNLNK</sequence>
<feature type="compositionally biased region" description="Pro residues" evidence="2">
    <location>
        <begin position="118"/>
        <end position="127"/>
    </location>
</feature>
<organism evidence="4 5">
    <name type="scientific">Tribolium castaneum</name>
    <name type="common">Red flour beetle</name>
    <dbReference type="NCBI Taxonomy" id="7070"/>
    <lineage>
        <taxon>Eukaryota</taxon>
        <taxon>Metazoa</taxon>
        <taxon>Ecdysozoa</taxon>
        <taxon>Arthropoda</taxon>
        <taxon>Hexapoda</taxon>
        <taxon>Insecta</taxon>
        <taxon>Pterygota</taxon>
        <taxon>Neoptera</taxon>
        <taxon>Endopterygota</taxon>
        <taxon>Coleoptera</taxon>
        <taxon>Polyphaga</taxon>
        <taxon>Cucujiformia</taxon>
        <taxon>Tenebrionidae</taxon>
        <taxon>Tenebrionidae incertae sedis</taxon>
        <taxon>Tribolium</taxon>
    </lineage>
</organism>
<protein>
    <recommendedName>
        <fullName evidence="3">C2H2-type domain-containing protein</fullName>
    </recommendedName>
</protein>
<keyword evidence="1" id="KW-0862">Zinc</keyword>
<dbReference type="PROSITE" id="PS00028">
    <property type="entry name" value="ZINC_FINGER_C2H2_1"/>
    <property type="match status" value="3"/>
</dbReference>